<comment type="caution">
    <text evidence="2">The sequence shown here is derived from an EMBL/GenBank/DDBJ whole genome shotgun (WGS) entry which is preliminary data.</text>
</comment>
<keyword evidence="3" id="KW-1185">Reference proteome</keyword>
<feature type="region of interest" description="Disordered" evidence="1">
    <location>
        <begin position="122"/>
        <end position="176"/>
    </location>
</feature>
<feature type="region of interest" description="Disordered" evidence="1">
    <location>
        <begin position="281"/>
        <end position="308"/>
    </location>
</feature>
<gene>
    <name evidence="2" type="ORF">ABB37_08298</name>
</gene>
<dbReference type="RefSeq" id="XP_015654202.1">
    <property type="nucleotide sequence ID" value="XM_015807253.1"/>
</dbReference>
<accession>A0A0M9FTL2</accession>
<evidence type="ECO:0000313" key="3">
    <source>
        <dbReference type="Proteomes" id="UP000037923"/>
    </source>
</evidence>
<dbReference type="Proteomes" id="UP000037923">
    <property type="component" value="Unassembled WGS sequence"/>
</dbReference>
<dbReference type="GeneID" id="26908583"/>
<dbReference type="AlphaFoldDB" id="A0A0M9FTL2"/>
<dbReference type="OMA" id="AYMRFER"/>
<feature type="compositionally biased region" description="Low complexity" evidence="1">
    <location>
        <begin position="147"/>
        <end position="167"/>
    </location>
</feature>
<proteinExistence type="predicted"/>
<name>A0A0M9FTL2_LEPPY</name>
<reference evidence="2 3" key="1">
    <citation type="submission" date="2015-07" db="EMBL/GenBank/DDBJ databases">
        <title>High-quality genome of monoxenous trypanosomatid Leptomonas pyrrhocoris.</title>
        <authorList>
            <person name="Flegontov P."/>
            <person name="Butenko A."/>
            <person name="Firsov S."/>
            <person name="Vlcek C."/>
            <person name="Logacheva M.D."/>
            <person name="Field M."/>
            <person name="Filatov D."/>
            <person name="Flegontova O."/>
            <person name="Gerasimov E."/>
            <person name="Jackson A.P."/>
            <person name="Kelly S."/>
            <person name="Opperdoes F."/>
            <person name="O'Reilly A."/>
            <person name="Votypka J."/>
            <person name="Yurchenko V."/>
            <person name="Lukes J."/>
        </authorList>
    </citation>
    <scope>NUCLEOTIDE SEQUENCE [LARGE SCALE GENOMIC DNA]</scope>
    <source>
        <strain evidence="2">H10</strain>
    </source>
</reference>
<protein>
    <submittedName>
        <fullName evidence="2">Uncharacterized protein</fullName>
    </submittedName>
</protein>
<dbReference type="EMBL" id="LGTL01000023">
    <property type="protein sequence ID" value="KPA75763.1"/>
    <property type="molecule type" value="Genomic_DNA"/>
</dbReference>
<dbReference type="VEuPathDB" id="TriTrypDB:LpyrH10_23_0830"/>
<organism evidence="2 3">
    <name type="scientific">Leptomonas pyrrhocoris</name>
    <name type="common">Firebug parasite</name>
    <dbReference type="NCBI Taxonomy" id="157538"/>
    <lineage>
        <taxon>Eukaryota</taxon>
        <taxon>Discoba</taxon>
        <taxon>Euglenozoa</taxon>
        <taxon>Kinetoplastea</taxon>
        <taxon>Metakinetoplastina</taxon>
        <taxon>Trypanosomatida</taxon>
        <taxon>Trypanosomatidae</taxon>
        <taxon>Leishmaniinae</taxon>
        <taxon>Leptomonas</taxon>
    </lineage>
</organism>
<evidence type="ECO:0000256" key="1">
    <source>
        <dbReference type="SAM" id="MobiDB-lite"/>
    </source>
</evidence>
<sequence length="354" mass="37284">MSTNRPNVDMEEYIEHVLQQQQQQQCRRSSSSNITAAALRDLNFAEAPTRTDVVARTTTTAAAAADDDEENEDGREEGDMLFSTATRPYISEEVGGSSTPTASKSPIFCLKCAAAGDPIAAATTDNEEKSKQPRAAPQQPQRRRSRVQTTTTTIVIASSSSSSSPQSGRFPFPHGTQVSVDELSLQGSSSDVHARLGTRCPPASPFFLGGLLYCLTESTVAETASPTTNSFSHGCCGGVTSTVIEGYPVVPSAVSKTSSLSVVLRMPAGEGGSPLLNSCFVPDTEEGRRRGQHASSLSPSSPPRLWVRNGTTAAPVKTSAYMRFERAVQDTALSCDDAASATEALLAAAAAMPI</sequence>
<evidence type="ECO:0000313" key="2">
    <source>
        <dbReference type="EMBL" id="KPA75763.1"/>
    </source>
</evidence>
<dbReference type="OrthoDB" id="10663479at2759"/>